<dbReference type="AlphaFoldDB" id="A0A315YV06"/>
<accession>A0A315YV06</accession>
<dbReference type="EMBL" id="QGDO01000015">
    <property type="protein sequence ID" value="PWJ33120.1"/>
    <property type="molecule type" value="Genomic_DNA"/>
</dbReference>
<dbReference type="Proteomes" id="UP000245535">
    <property type="component" value="Unassembled WGS sequence"/>
</dbReference>
<organism evidence="1 2">
    <name type="scientific">Sediminitomix flava</name>
    <dbReference type="NCBI Taxonomy" id="379075"/>
    <lineage>
        <taxon>Bacteria</taxon>
        <taxon>Pseudomonadati</taxon>
        <taxon>Bacteroidota</taxon>
        <taxon>Cytophagia</taxon>
        <taxon>Cytophagales</taxon>
        <taxon>Flammeovirgaceae</taxon>
        <taxon>Sediminitomix</taxon>
    </lineage>
</organism>
<protein>
    <submittedName>
        <fullName evidence="1">Uncharacterized protein</fullName>
    </submittedName>
</protein>
<evidence type="ECO:0000313" key="2">
    <source>
        <dbReference type="Proteomes" id="UP000245535"/>
    </source>
</evidence>
<sequence>MVCLLSCSDQKFRRTIQIDLKDEDKFNEFVDSLVKANSTFDTINWIYQHPVKIIEEEEILSEDDIQVPQTFKKDPFIYSRLDYSTYSFSTKYLDIEILETDLDQDKLDSLFYFTAKNKGSGILVSLPYSWSDSKEKIWVNYKILRYDYCSYPSLIPIEYK</sequence>
<gene>
    <name evidence="1" type="ORF">BC781_1156</name>
</gene>
<proteinExistence type="predicted"/>
<name>A0A315YV06_SEDFL</name>
<reference evidence="1 2" key="1">
    <citation type="submission" date="2018-03" db="EMBL/GenBank/DDBJ databases">
        <title>Genomic Encyclopedia of Archaeal and Bacterial Type Strains, Phase II (KMG-II): from individual species to whole genera.</title>
        <authorList>
            <person name="Goeker M."/>
        </authorList>
    </citation>
    <scope>NUCLEOTIDE SEQUENCE [LARGE SCALE GENOMIC DNA]</scope>
    <source>
        <strain evidence="1 2">DSM 28229</strain>
    </source>
</reference>
<evidence type="ECO:0000313" key="1">
    <source>
        <dbReference type="EMBL" id="PWJ33120.1"/>
    </source>
</evidence>
<keyword evidence="2" id="KW-1185">Reference proteome</keyword>
<comment type="caution">
    <text evidence="1">The sequence shown here is derived from an EMBL/GenBank/DDBJ whole genome shotgun (WGS) entry which is preliminary data.</text>
</comment>